<evidence type="ECO:0000313" key="2">
    <source>
        <dbReference type="Proteomes" id="UP001595803"/>
    </source>
</evidence>
<evidence type="ECO:0000313" key="1">
    <source>
        <dbReference type="EMBL" id="MFC3834761.1"/>
    </source>
</evidence>
<dbReference type="Proteomes" id="UP001595803">
    <property type="component" value="Unassembled WGS sequence"/>
</dbReference>
<dbReference type="RefSeq" id="WP_322472252.1">
    <property type="nucleotide sequence ID" value="NZ_JBHRZG010000024.1"/>
</dbReference>
<gene>
    <name evidence="1" type="ORF">ACFOSB_18035</name>
</gene>
<name>A0ABV7ZEP0_9DEIO</name>
<organism evidence="1 2">
    <name type="scientific">Deinococcus rufus</name>
    <dbReference type="NCBI Taxonomy" id="2136097"/>
    <lineage>
        <taxon>Bacteria</taxon>
        <taxon>Thermotogati</taxon>
        <taxon>Deinococcota</taxon>
        <taxon>Deinococci</taxon>
        <taxon>Deinococcales</taxon>
        <taxon>Deinococcaceae</taxon>
        <taxon>Deinococcus</taxon>
    </lineage>
</organism>
<sequence length="133" mass="14431">MSGPRDRHAERNAAQVRLLRALVGSGYAPSVWCLNSGCHAPIRADAATCPECGTATAGHAPRPPLVGRRDLVIRTFYRPAVIVADLHEQGLGEIQAVRSGHPEMIRLFRLPRCSCGELMECGDVLCADCEARR</sequence>
<protein>
    <submittedName>
        <fullName evidence="1">Uncharacterized protein</fullName>
    </submittedName>
</protein>
<comment type="caution">
    <text evidence="1">The sequence shown here is derived from an EMBL/GenBank/DDBJ whole genome shotgun (WGS) entry which is preliminary data.</text>
</comment>
<dbReference type="EMBL" id="JBHRZG010000024">
    <property type="protein sequence ID" value="MFC3834761.1"/>
    <property type="molecule type" value="Genomic_DNA"/>
</dbReference>
<proteinExistence type="predicted"/>
<keyword evidence="2" id="KW-1185">Reference proteome</keyword>
<accession>A0ABV7ZEP0</accession>
<reference evidence="2" key="1">
    <citation type="journal article" date="2019" name="Int. J. Syst. Evol. Microbiol.">
        <title>The Global Catalogue of Microorganisms (GCM) 10K type strain sequencing project: providing services to taxonomists for standard genome sequencing and annotation.</title>
        <authorList>
            <consortium name="The Broad Institute Genomics Platform"/>
            <consortium name="The Broad Institute Genome Sequencing Center for Infectious Disease"/>
            <person name="Wu L."/>
            <person name="Ma J."/>
        </authorList>
    </citation>
    <scope>NUCLEOTIDE SEQUENCE [LARGE SCALE GENOMIC DNA]</scope>
    <source>
        <strain evidence="2">CCTCC AB 2017081</strain>
    </source>
</reference>